<dbReference type="InterPro" id="IPR013825">
    <property type="entry name" value="Topo_IA_cen_sub2"/>
</dbReference>
<feature type="region of interest" description="Interaction with DNA" evidence="10">
    <location>
        <begin position="180"/>
        <end position="185"/>
    </location>
</feature>
<keyword evidence="4" id="KW-0863">Zinc-finger</keyword>
<dbReference type="InterPro" id="IPR003601">
    <property type="entry name" value="Topo_IA_2"/>
</dbReference>
<feature type="site" description="Interaction with DNA" evidence="10">
    <location>
        <position position="159"/>
    </location>
</feature>
<feature type="domain" description="Topo IA-type catalytic" evidence="12">
    <location>
        <begin position="145"/>
        <end position="597"/>
    </location>
</feature>
<accession>A0A2M6YUF8</accession>
<feature type="site" description="Interaction with DNA" evidence="10">
    <location>
        <position position="38"/>
    </location>
</feature>
<dbReference type="Pfam" id="PF01751">
    <property type="entry name" value="Toprim"/>
    <property type="match status" value="1"/>
</dbReference>
<evidence type="ECO:0000259" key="12">
    <source>
        <dbReference type="PROSITE" id="PS52039"/>
    </source>
</evidence>
<dbReference type="InterPro" id="IPR013497">
    <property type="entry name" value="Topo_IA_cen"/>
</dbReference>
<dbReference type="InterPro" id="IPR005733">
    <property type="entry name" value="TopoI_bac-type"/>
</dbReference>
<keyword evidence="5" id="KW-0862">Zinc</keyword>
<dbReference type="PANTHER" id="PTHR42785:SF1">
    <property type="entry name" value="DNA TOPOISOMERASE"/>
    <property type="match status" value="1"/>
</dbReference>
<keyword evidence="9 10" id="KW-0413">Isomerase</keyword>
<dbReference type="AlphaFoldDB" id="A0A2M6YUF8"/>
<dbReference type="NCBIfam" id="TIGR01051">
    <property type="entry name" value="topA_bact"/>
    <property type="match status" value="1"/>
</dbReference>
<dbReference type="GO" id="GO:0006265">
    <property type="term" value="P:DNA topological change"/>
    <property type="evidence" value="ECO:0007669"/>
    <property type="project" value="UniProtKB-UniRule"/>
</dbReference>
<dbReference type="InterPro" id="IPR023406">
    <property type="entry name" value="Topo_IA_AS"/>
</dbReference>
<evidence type="ECO:0000313" key="14">
    <source>
        <dbReference type="Proteomes" id="UP000230184"/>
    </source>
</evidence>
<dbReference type="Gene3D" id="3.40.50.140">
    <property type="match status" value="1"/>
</dbReference>
<dbReference type="InterPro" id="IPR013824">
    <property type="entry name" value="Topo_IA_cen_sub1"/>
</dbReference>
<evidence type="ECO:0000256" key="6">
    <source>
        <dbReference type="ARBA" id="ARBA00022842"/>
    </source>
</evidence>
<keyword evidence="3" id="KW-0479">Metal-binding</keyword>
<dbReference type="Gene3D" id="2.70.20.10">
    <property type="entry name" value="Topoisomerase I, domain 3"/>
    <property type="match status" value="1"/>
</dbReference>
<dbReference type="CDD" id="cd00186">
    <property type="entry name" value="TOP1Ac"/>
    <property type="match status" value="1"/>
</dbReference>
<keyword evidence="7 10" id="KW-0799">Topoisomerase</keyword>
<evidence type="ECO:0000313" key="13">
    <source>
        <dbReference type="EMBL" id="PIU37072.1"/>
    </source>
</evidence>
<comment type="function">
    <text evidence="10">Releases the supercoiling and torsional tension of DNA, which is introduced during the DNA replication and transcription, by transiently cleaving and rejoining one strand of the DNA duplex. Introduces a single-strand break via transesterification at a target site in duplex DNA. The scissile phosphodiester is attacked by the catalytic tyrosine of the enzyme, resulting in the formation of a DNA-(5'-phosphotyrosyl)-enzyme intermediate and the expulsion of a 3'-OH DNA strand. The free DNA strand then undergoes passage around the unbroken strand, thus removing DNA supercoils. Finally, in the religation step, the DNA 3'-OH attacks the covalent intermediate to expel the active-site tyrosine and restore the DNA phosphodiester backbone.</text>
</comment>
<dbReference type="Proteomes" id="UP000230184">
    <property type="component" value="Unassembled WGS sequence"/>
</dbReference>
<dbReference type="InterPro" id="IPR023405">
    <property type="entry name" value="Topo_IA_core_domain"/>
</dbReference>
<feature type="site" description="Interaction with DNA" evidence="10">
    <location>
        <position position="156"/>
    </location>
</feature>
<feature type="site" description="Interaction with DNA" evidence="10">
    <location>
        <position position="164"/>
    </location>
</feature>
<evidence type="ECO:0000256" key="9">
    <source>
        <dbReference type="ARBA" id="ARBA00023235"/>
    </source>
</evidence>
<dbReference type="GO" id="GO:0005694">
    <property type="term" value="C:chromosome"/>
    <property type="evidence" value="ECO:0007669"/>
    <property type="project" value="InterPro"/>
</dbReference>
<comment type="caution">
    <text evidence="13">The sequence shown here is derived from an EMBL/GenBank/DDBJ whole genome shotgun (WGS) entry which is preliminary data.</text>
</comment>
<feature type="active site" description="O-(5'-phospho-DNA)-tyrosine intermediate" evidence="10">
    <location>
        <position position="335"/>
    </location>
</feature>
<comment type="caution">
    <text evidence="10">Lacks conserved residue(s) required for the propagation of feature annotation.</text>
</comment>
<dbReference type="Pfam" id="PF01396">
    <property type="entry name" value="Zn_ribbon_Top1"/>
    <property type="match status" value="2"/>
</dbReference>
<evidence type="ECO:0000259" key="11">
    <source>
        <dbReference type="PROSITE" id="PS50880"/>
    </source>
</evidence>
<feature type="site" description="Interaction with DNA" evidence="10">
    <location>
        <position position="171"/>
    </location>
</feature>
<protein>
    <recommendedName>
        <fullName evidence="10">DNA topoisomerase 1</fullName>
        <ecNumber evidence="10">5.6.2.1</ecNumber>
    </recommendedName>
    <alternativeName>
        <fullName evidence="10">DNA topoisomerase I</fullName>
    </alternativeName>
</protein>
<dbReference type="HAMAP" id="MF_00952">
    <property type="entry name" value="Topoisom_1_prok"/>
    <property type="match status" value="1"/>
</dbReference>
<evidence type="ECO:0000256" key="8">
    <source>
        <dbReference type="ARBA" id="ARBA00023125"/>
    </source>
</evidence>
<gene>
    <name evidence="10" type="primary">topA</name>
    <name evidence="13" type="ORF">COT02_02730</name>
</gene>
<dbReference type="InterPro" id="IPR013498">
    <property type="entry name" value="Topo_IA_Znf"/>
</dbReference>
<evidence type="ECO:0000256" key="7">
    <source>
        <dbReference type="ARBA" id="ARBA00023029"/>
    </source>
</evidence>
<feature type="site" description="Interaction with DNA" evidence="10">
    <location>
        <position position="337"/>
    </location>
</feature>
<dbReference type="GO" id="GO:0003677">
    <property type="term" value="F:DNA binding"/>
    <property type="evidence" value="ECO:0007669"/>
    <property type="project" value="UniProtKB-KW"/>
</dbReference>
<dbReference type="GO" id="GO:0008270">
    <property type="term" value="F:zinc ion binding"/>
    <property type="evidence" value="ECO:0007669"/>
    <property type="project" value="UniProtKB-KW"/>
</dbReference>
<comment type="similarity">
    <text evidence="2 10">Belongs to the type IA topoisomerase family.</text>
</comment>
<dbReference type="InterPro" id="IPR003602">
    <property type="entry name" value="Topo_IA_DNA-bd_dom"/>
</dbReference>
<feature type="domain" description="Toprim" evidence="11">
    <location>
        <begin position="1"/>
        <end position="129"/>
    </location>
</feature>
<dbReference type="SMART" id="SM00437">
    <property type="entry name" value="TOP1Ac"/>
    <property type="match status" value="1"/>
</dbReference>
<dbReference type="Gene3D" id="1.10.460.10">
    <property type="entry name" value="Topoisomerase I, domain 2"/>
    <property type="match status" value="1"/>
</dbReference>
<keyword evidence="6" id="KW-0460">Magnesium</keyword>
<name>A0A2M6YUF8_9BACT</name>
<sequence>MALIIVESPTKARTFNYILKSTKENDKNNYFVFASMGHIRDLPKSRIAIDYEHDFKPDLEPILNKEKVITQLKKLATENQEIILATDQDREGEAISYHIAYILGYIDENWPSIGFKKGLTLKRIVFHEITPKALAEALANPETLRLDLVKAQMARRILDRVVGYELSPLLWKKTGKNWLSAGRVQTVALRLIVEREKEIKAFTTEEYYQIFGEFFKSEIRNTKFETNSNVQNIKAKLISKDEIAYEQKTTIKLFAGDYVYTKTSINKENVESIKQDCLNDKYKVLDVEESIAPRYPMPPYTTSLLQQDAYYKHGFSSKQTMRLAQDLYERGLITYHRTDSFNLSARFVFPAKEYIEKKFGKEYALEKPRGFRTRSKSAQEAHEAIRPTKLLDVKVAFKGKKEGKLTTNHQKLYTLIFNRAIATQMKEASIKTIKTTIISDTKYIFESEQQQVIFDGFLKVFDPFYVNSHQTIIKLEKGVEIKLKSLEEKALLSKAPPRYNEASLIRILEEKGIGRPSTYAMIITLIQIKNYTEKDGRYFIPTSIGTSICDYLSVSFPSLFDLSYTASLEDGLDKIANKEEDYIKLLKDFYIPFKKELEIQKGNDSMLSISEDIKGVCPEDGGNLISRFSRFGKFIACANYPKCKYTKSIVKVVKNRKCPTCGGQVVVKFTKSKKRFYGCGNYPKCKWSAWSLAKL</sequence>
<comment type="subunit">
    <text evidence="10">Monomer.</text>
</comment>
<dbReference type="Gene3D" id="3.30.65.10">
    <property type="entry name" value="Bacterial Topoisomerase I, domain 1"/>
    <property type="match status" value="2"/>
</dbReference>
<evidence type="ECO:0000256" key="2">
    <source>
        <dbReference type="ARBA" id="ARBA00009446"/>
    </source>
</evidence>
<dbReference type="SUPFAM" id="SSF57783">
    <property type="entry name" value="Zinc beta-ribbon"/>
    <property type="match status" value="1"/>
</dbReference>
<evidence type="ECO:0000256" key="5">
    <source>
        <dbReference type="ARBA" id="ARBA00022833"/>
    </source>
</evidence>
<dbReference type="GO" id="GO:0003917">
    <property type="term" value="F:DNA topoisomerase type I (single strand cut, ATP-independent) activity"/>
    <property type="evidence" value="ECO:0007669"/>
    <property type="project" value="UniProtKB-UniRule"/>
</dbReference>
<organism evidence="13 14">
    <name type="scientific">Candidatus Roizmanbacteria bacterium CG07_land_8_20_14_0_80_34_15</name>
    <dbReference type="NCBI Taxonomy" id="1974849"/>
    <lineage>
        <taxon>Bacteria</taxon>
        <taxon>Candidatus Roizmaniibacteriota</taxon>
    </lineage>
</organism>
<dbReference type="EC" id="5.6.2.1" evidence="10"/>
<evidence type="ECO:0000256" key="1">
    <source>
        <dbReference type="ARBA" id="ARBA00000213"/>
    </source>
</evidence>
<dbReference type="Pfam" id="PF01131">
    <property type="entry name" value="Topoisom_bac"/>
    <property type="match status" value="1"/>
</dbReference>
<evidence type="ECO:0000256" key="10">
    <source>
        <dbReference type="HAMAP-Rule" id="MF_00952"/>
    </source>
</evidence>
<dbReference type="PANTHER" id="PTHR42785">
    <property type="entry name" value="DNA TOPOISOMERASE, TYPE IA, CORE"/>
    <property type="match status" value="1"/>
</dbReference>
<keyword evidence="8 10" id="KW-0238">DNA-binding</keyword>
<dbReference type="InterPro" id="IPR006171">
    <property type="entry name" value="TOPRIM_dom"/>
</dbReference>
<dbReference type="InterPro" id="IPR000380">
    <property type="entry name" value="Topo_IA"/>
</dbReference>
<evidence type="ECO:0000256" key="4">
    <source>
        <dbReference type="ARBA" id="ARBA00022771"/>
    </source>
</evidence>
<dbReference type="SMART" id="SM00436">
    <property type="entry name" value="TOP1Bc"/>
    <property type="match status" value="1"/>
</dbReference>
<dbReference type="PROSITE" id="PS52039">
    <property type="entry name" value="TOPO_IA_2"/>
    <property type="match status" value="1"/>
</dbReference>
<feature type="site" description="Interaction with DNA" evidence="10">
    <location>
        <position position="155"/>
    </location>
</feature>
<dbReference type="PROSITE" id="PS50880">
    <property type="entry name" value="TOPRIM"/>
    <property type="match status" value="1"/>
</dbReference>
<proteinExistence type="inferred from homology"/>
<dbReference type="PRINTS" id="PR00417">
    <property type="entry name" value="PRTPISMRASEI"/>
</dbReference>
<dbReference type="SUPFAM" id="SSF56712">
    <property type="entry name" value="Prokaryotic type I DNA topoisomerase"/>
    <property type="match status" value="1"/>
</dbReference>
<dbReference type="SMART" id="SM00493">
    <property type="entry name" value="TOPRIM"/>
    <property type="match status" value="1"/>
</dbReference>
<dbReference type="Gene3D" id="1.10.290.10">
    <property type="entry name" value="Topoisomerase I, domain 4"/>
    <property type="match status" value="1"/>
</dbReference>
<dbReference type="EMBL" id="PEWY01000074">
    <property type="protein sequence ID" value="PIU37072.1"/>
    <property type="molecule type" value="Genomic_DNA"/>
</dbReference>
<evidence type="ECO:0000256" key="3">
    <source>
        <dbReference type="ARBA" id="ARBA00022723"/>
    </source>
</evidence>
<dbReference type="PROSITE" id="PS00396">
    <property type="entry name" value="TOPO_IA_1"/>
    <property type="match status" value="1"/>
</dbReference>
<dbReference type="InterPro" id="IPR013826">
    <property type="entry name" value="Topo_IA_cen_sub3"/>
</dbReference>
<comment type="catalytic activity">
    <reaction evidence="1 10">
        <text>ATP-independent breakage of single-stranded DNA, followed by passage and rejoining.</text>
        <dbReference type="EC" id="5.6.2.1"/>
    </reaction>
</comment>
<reference evidence="14" key="1">
    <citation type="submission" date="2017-09" db="EMBL/GenBank/DDBJ databases">
        <title>Depth-based differentiation of microbial function through sediment-hosted aquifers and enrichment of novel symbionts in the deep terrestrial subsurface.</title>
        <authorList>
            <person name="Probst A.J."/>
            <person name="Ladd B."/>
            <person name="Jarett J.K."/>
            <person name="Geller-Mcgrath D.E."/>
            <person name="Sieber C.M.K."/>
            <person name="Emerson J.B."/>
            <person name="Anantharaman K."/>
            <person name="Thomas B.C."/>
            <person name="Malmstrom R."/>
            <person name="Stieglmeier M."/>
            <person name="Klingl A."/>
            <person name="Woyke T."/>
            <person name="Ryan C.M."/>
            <person name="Banfield J.F."/>
        </authorList>
    </citation>
    <scope>NUCLEOTIDE SEQUENCE [LARGE SCALE GENOMIC DNA]</scope>
</reference>
<dbReference type="InterPro" id="IPR028612">
    <property type="entry name" value="Topoisom_1_IA"/>
</dbReference>